<dbReference type="InterPro" id="IPR024563">
    <property type="entry name" value="YqhR"/>
</dbReference>
<organism evidence="2 3">
    <name type="scientific">Alkalicoccobacillus murimartini</name>
    <dbReference type="NCBI Taxonomy" id="171685"/>
    <lineage>
        <taxon>Bacteria</taxon>
        <taxon>Bacillati</taxon>
        <taxon>Bacillota</taxon>
        <taxon>Bacilli</taxon>
        <taxon>Bacillales</taxon>
        <taxon>Bacillaceae</taxon>
        <taxon>Alkalicoccobacillus</taxon>
    </lineage>
</organism>
<reference evidence="2 3" key="1">
    <citation type="submission" date="2023-07" db="EMBL/GenBank/DDBJ databases">
        <title>Genomic Encyclopedia of Type Strains, Phase IV (KMG-IV): sequencing the most valuable type-strain genomes for metagenomic binning, comparative biology and taxonomic classification.</title>
        <authorList>
            <person name="Goeker M."/>
        </authorList>
    </citation>
    <scope>NUCLEOTIDE SEQUENCE [LARGE SCALE GENOMIC DNA]</scope>
    <source>
        <strain evidence="2 3">DSM 19154</strain>
    </source>
</reference>
<evidence type="ECO:0000256" key="1">
    <source>
        <dbReference type="SAM" id="Phobius"/>
    </source>
</evidence>
<dbReference type="Proteomes" id="UP001225034">
    <property type="component" value="Unassembled WGS sequence"/>
</dbReference>
<keyword evidence="1" id="KW-0812">Transmembrane</keyword>
<keyword evidence="1" id="KW-1133">Transmembrane helix</keyword>
<name>A0ABT9YPM0_9BACI</name>
<sequence>MDNQPFEQNQTEKPMRFHTKVILIGFFGGLIWSLVALFGYFFNFMHFGPALILMPWALGAWKVTYTGQVVGVVAISLLSIFIAFIYKWLFQKLQSMWAGVGFGALLWVLVFYIFNPFIPGLKAVQNLDLNSIITSLCLFLLYGLFVGYSISYEYQQQNQQETV</sequence>
<dbReference type="RefSeq" id="WP_306985475.1">
    <property type="nucleotide sequence ID" value="NZ_JAUSUA010000007.1"/>
</dbReference>
<feature type="transmembrane region" description="Helical" evidence="1">
    <location>
        <begin position="21"/>
        <end position="45"/>
    </location>
</feature>
<dbReference type="EMBL" id="JAUSUA010000007">
    <property type="protein sequence ID" value="MDQ0208979.1"/>
    <property type="molecule type" value="Genomic_DNA"/>
</dbReference>
<proteinExistence type="predicted"/>
<keyword evidence="1" id="KW-0472">Membrane</keyword>
<dbReference type="Pfam" id="PF11085">
    <property type="entry name" value="YqhR"/>
    <property type="match status" value="1"/>
</dbReference>
<comment type="caution">
    <text evidence="2">The sequence shown here is derived from an EMBL/GenBank/DDBJ whole genome shotgun (WGS) entry which is preliminary data.</text>
</comment>
<gene>
    <name evidence="2" type="ORF">J2S05_003803</name>
</gene>
<keyword evidence="3" id="KW-1185">Reference proteome</keyword>
<protein>
    <submittedName>
        <fullName evidence="2">Membrane protein YagU involved in acid resistance</fullName>
    </submittedName>
</protein>
<feature type="transmembrane region" description="Helical" evidence="1">
    <location>
        <begin position="65"/>
        <end position="89"/>
    </location>
</feature>
<evidence type="ECO:0000313" key="3">
    <source>
        <dbReference type="Proteomes" id="UP001225034"/>
    </source>
</evidence>
<feature type="transmembrane region" description="Helical" evidence="1">
    <location>
        <begin position="129"/>
        <end position="150"/>
    </location>
</feature>
<feature type="transmembrane region" description="Helical" evidence="1">
    <location>
        <begin position="96"/>
        <end position="114"/>
    </location>
</feature>
<accession>A0ABT9YPM0</accession>
<evidence type="ECO:0000313" key="2">
    <source>
        <dbReference type="EMBL" id="MDQ0208979.1"/>
    </source>
</evidence>